<feature type="compositionally biased region" description="Basic residues" evidence="1">
    <location>
        <begin position="25"/>
        <end position="41"/>
    </location>
</feature>
<feature type="compositionally biased region" description="Basic and acidic residues" evidence="1">
    <location>
        <begin position="48"/>
        <end position="78"/>
    </location>
</feature>
<dbReference type="EMBL" id="JAADYS010002687">
    <property type="protein sequence ID" value="KAF4456247.1"/>
    <property type="molecule type" value="Genomic_DNA"/>
</dbReference>
<dbReference type="InterPro" id="IPR046347">
    <property type="entry name" value="bZIP_sf"/>
</dbReference>
<dbReference type="PANTHER" id="PTHR38116">
    <property type="entry name" value="CHROMOSOME 7, WHOLE GENOME SHOTGUN SEQUENCE"/>
    <property type="match status" value="1"/>
</dbReference>
<keyword evidence="4" id="KW-1185">Reference proteome</keyword>
<accession>A0A8H4KS10</accession>
<feature type="region of interest" description="Disordered" evidence="1">
    <location>
        <begin position="1"/>
        <end position="85"/>
    </location>
</feature>
<dbReference type="OrthoDB" id="5973539at2759"/>
<name>A0A8H4KS10_9HYPO</name>
<dbReference type="PROSITE" id="PS00036">
    <property type="entry name" value="BZIP_BASIC"/>
    <property type="match status" value="1"/>
</dbReference>
<protein>
    <recommendedName>
        <fullName evidence="2">BZIP domain-containing protein</fullName>
    </recommendedName>
</protein>
<dbReference type="AlphaFoldDB" id="A0A8H4KS10"/>
<dbReference type="GO" id="GO:0003700">
    <property type="term" value="F:DNA-binding transcription factor activity"/>
    <property type="evidence" value="ECO:0007669"/>
    <property type="project" value="InterPro"/>
</dbReference>
<organism evidence="3 4">
    <name type="scientific">Fusarium albosuccineum</name>
    <dbReference type="NCBI Taxonomy" id="1237068"/>
    <lineage>
        <taxon>Eukaryota</taxon>
        <taxon>Fungi</taxon>
        <taxon>Dikarya</taxon>
        <taxon>Ascomycota</taxon>
        <taxon>Pezizomycotina</taxon>
        <taxon>Sordariomycetes</taxon>
        <taxon>Hypocreomycetidae</taxon>
        <taxon>Hypocreales</taxon>
        <taxon>Nectriaceae</taxon>
        <taxon>Fusarium</taxon>
        <taxon>Fusarium decemcellulare species complex</taxon>
    </lineage>
</organism>
<evidence type="ECO:0000256" key="1">
    <source>
        <dbReference type="SAM" id="MobiDB-lite"/>
    </source>
</evidence>
<dbReference type="Gene3D" id="1.20.5.170">
    <property type="match status" value="1"/>
</dbReference>
<sequence length="327" mass="36313">MDEGHIVDPPQPAETNAVTQSKPSAGKKKVVRRDPAKRRLQNRLAQKTYREKQKKRIQELERRAGEPGEPGAEGHADEDSSPSSDAQAVIRFAAEPAFSGGAPNVETLNPLYLQTDSGPSASQPAYDDTWDQDLFSGNFDQWLTENSLHDGSQGPVLFFNCGCPILHIPNRSPHVLLPVIPDPYMNTLRIDIICVVSAMLQNCLQLGITHAMYCSDDAVSPFYRPHSDAEPGSGAVVAAVQRGFRALHFDLRPTHQQIVVEHHPFIDAIPFKDIRDNIIHHMDDMDEDEFFHDSLNHLTCWGGVAGAHTGSPWDGRSWEATEVFLQK</sequence>
<feature type="domain" description="BZIP" evidence="2">
    <location>
        <begin position="37"/>
        <end position="52"/>
    </location>
</feature>
<feature type="compositionally biased region" description="Polar residues" evidence="1">
    <location>
        <begin position="13"/>
        <end position="23"/>
    </location>
</feature>
<evidence type="ECO:0000259" key="2">
    <source>
        <dbReference type="PROSITE" id="PS00036"/>
    </source>
</evidence>
<evidence type="ECO:0000313" key="4">
    <source>
        <dbReference type="Proteomes" id="UP000554235"/>
    </source>
</evidence>
<dbReference type="SUPFAM" id="SSF57959">
    <property type="entry name" value="Leucine zipper domain"/>
    <property type="match status" value="1"/>
</dbReference>
<evidence type="ECO:0000313" key="3">
    <source>
        <dbReference type="EMBL" id="KAF4456247.1"/>
    </source>
</evidence>
<dbReference type="Proteomes" id="UP000554235">
    <property type="component" value="Unassembled WGS sequence"/>
</dbReference>
<comment type="caution">
    <text evidence="3">The sequence shown here is derived from an EMBL/GenBank/DDBJ whole genome shotgun (WGS) entry which is preliminary data.</text>
</comment>
<dbReference type="PANTHER" id="PTHR38116:SF5">
    <property type="entry name" value="BZIP DOMAIN-CONTAINING PROTEIN"/>
    <property type="match status" value="1"/>
</dbReference>
<dbReference type="Pfam" id="PF11905">
    <property type="entry name" value="DUF3425"/>
    <property type="match status" value="1"/>
</dbReference>
<proteinExistence type="predicted"/>
<gene>
    <name evidence="3" type="ORF">FALBO_15467</name>
</gene>
<dbReference type="InterPro" id="IPR004827">
    <property type="entry name" value="bZIP"/>
</dbReference>
<reference evidence="3 4" key="1">
    <citation type="submission" date="2020-01" db="EMBL/GenBank/DDBJ databases">
        <title>Identification and distribution of gene clusters putatively required for synthesis of sphingolipid metabolism inhibitors in phylogenetically diverse species of the filamentous fungus Fusarium.</title>
        <authorList>
            <person name="Kim H.-S."/>
            <person name="Busman M."/>
            <person name="Brown D.W."/>
            <person name="Divon H."/>
            <person name="Uhlig S."/>
            <person name="Proctor R.H."/>
        </authorList>
    </citation>
    <scope>NUCLEOTIDE SEQUENCE [LARGE SCALE GENOMIC DNA]</scope>
    <source>
        <strain evidence="3 4">NRRL 20459</strain>
    </source>
</reference>
<dbReference type="InterPro" id="IPR021833">
    <property type="entry name" value="DUF3425"/>
</dbReference>
<dbReference type="CDD" id="cd14688">
    <property type="entry name" value="bZIP_YAP"/>
    <property type="match status" value="1"/>
</dbReference>